<accession>A0A1H1Q340</accession>
<gene>
    <name evidence="1" type="ORF">SAMN04489716_0183</name>
</gene>
<name>A0A1H1Q340_9ACTN</name>
<dbReference type="Proteomes" id="UP000198688">
    <property type="component" value="Chromosome I"/>
</dbReference>
<protein>
    <submittedName>
        <fullName evidence="1">Uncharacterized protein</fullName>
    </submittedName>
</protein>
<organism evidence="1 2">
    <name type="scientific">Actinoplanes derwentensis</name>
    <dbReference type="NCBI Taxonomy" id="113562"/>
    <lineage>
        <taxon>Bacteria</taxon>
        <taxon>Bacillati</taxon>
        <taxon>Actinomycetota</taxon>
        <taxon>Actinomycetes</taxon>
        <taxon>Micromonosporales</taxon>
        <taxon>Micromonosporaceae</taxon>
        <taxon>Actinoplanes</taxon>
    </lineage>
</organism>
<proteinExistence type="predicted"/>
<evidence type="ECO:0000313" key="1">
    <source>
        <dbReference type="EMBL" id="SDS17409.1"/>
    </source>
</evidence>
<evidence type="ECO:0000313" key="2">
    <source>
        <dbReference type="Proteomes" id="UP000198688"/>
    </source>
</evidence>
<dbReference type="RefSeq" id="WP_157751069.1">
    <property type="nucleotide sequence ID" value="NZ_BOMJ01000004.1"/>
</dbReference>
<dbReference type="STRING" id="113562.SAMN04489716_0183"/>
<reference evidence="1 2" key="1">
    <citation type="submission" date="2016-10" db="EMBL/GenBank/DDBJ databases">
        <authorList>
            <person name="de Groot N.N."/>
        </authorList>
    </citation>
    <scope>NUCLEOTIDE SEQUENCE [LARGE SCALE GENOMIC DNA]</scope>
    <source>
        <strain evidence="1 2">DSM 43941</strain>
    </source>
</reference>
<dbReference type="EMBL" id="LT629758">
    <property type="protein sequence ID" value="SDS17409.1"/>
    <property type="molecule type" value="Genomic_DNA"/>
</dbReference>
<keyword evidence="2" id="KW-1185">Reference proteome</keyword>
<sequence length="79" mass="8831">MSAYIGRHGNLSRVQQGLFTQAFTPHEVAYHEMTTALSRFRGLTRNAATQVNIAQVEYSREELRAARDLDVTRPGRGGP</sequence>
<dbReference type="AlphaFoldDB" id="A0A1H1Q340"/>